<gene>
    <name evidence="5" type="ORF">A3Q56_01291</name>
</gene>
<dbReference type="AlphaFoldDB" id="A0A177B9E2"/>
<evidence type="ECO:0000313" key="6">
    <source>
        <dbReference type="Proteomes" id="UP000078046"/>
    </source>
</evidence>
<comment type="caution">
    <text evidence="5">The sequence shown here is derived from an EMBL/GenBank/DDBJ whole genome shotgun (WGS) entry which is preliminary data.</text>
</comment>
<keyword evidence="2 3" id="KW-0040">ANK repeat</keyword>
<evidence type="ECO:0000256" key="2">
    <source>
        <dbReference type="ARBA" id="ARBA00023043"/>
    </source>
</evidence>
<dbReference type="Pfam" id="PF00023">
    <property type="entry name" value="Ank"/>
    <property type="match status" value="1"/>
</dbReference>
<evidence type="ECO:0000256" key="1">
    <source>
        <dbReference type="ARBA" id="ARBA00022737"/>
    </source>
</evidence>
<organism evidence="5 6">
    <name type="scientific">Intoshia linei</name>
    <dbReference type="NCBI Taxonomy" id="1819745"/>
    <lineage>
        <taxon>Eukaryota</taxon>
        <taxon>Metazoa</taxon>
        <taxon>Spiralia</taxon>
        <taxon>Lophotrochozoa</taxon>
        <taxon>Mesozoa</taxon>
        <taxon>Orthonectida</taxon>
        <taxon>Rhopaluridae</taxon>
        <taxon>Intoshia</taxon>
    </lineage>
</organism>
<dbReference type="Proteomes" id="UP000078046">
    <property type="component" value="Unassembled WGS sequence"/>
</dbReference>
<evidence type="ECO:0000313" key="5">
    <source>
        <dbReference type="EMBL" id="OAF70927.1"/>
    </source>
</evidence>
<protein>
    <submittedName>
        <fullName evidence="5">Ankyrin repeat domain-containing protein</fullName>
    </submittedName>
</protein>
<dbReference type="InterPro" id="IPR036770">
    <property type="entry name" value="Ankyrin_rpt-contain_sf"/>
</dbReference>
<feature type="repeat" description="ANK" evidence="3">
    <location>
        <begin position="130"/>
        <end position="154"/>
    </location>
</feature>
<dbReference type="InterPro" id="IPR002110">
    <property type="entry name" value="Ankyrin_rpt"/>
</dbReference>
<evidence type="ECO:0000256" key="3">
    <source>
        <dbReference type="PROSITE-ProRule" id="PRU00023"/>
    </source>
</evidence>
<dbReference type="EMBL" id="LWCA01000098">
    <property type="protein sequence ID" value="OAF70927.1"/>
    <property type="molecule type" value="Genomic_DNA"/>
</dbReference>
<keyword evidence="1" id="KW-0677">Repeat</keyword>
<dbReference type="Pfam" id="PF12796">
    <property type="entry name" value="Ank_2"/>
    <property type="match status" value="1"/>
</dbReference>
<proteinExistence type="predicted"/>
<dbReference type="OrthoDB" id="9984784at2759"/>
<dbReference type="SUPFAM" id="SSF48403">
    <property type="entry name" value="Ankyrin repeat"/>
    <property type="match status" value="1"/>
</dbReference>
<accession>A0A177B9E2</accession>
<feature type="coiled-coil region" evidence="4">
    <location>
        <begin position="508"/>
        <end position="566"/>
    </location>
</feature>
<dbReference type="PANTHER" id="PTHR24198:SF165">
    <property type="entry name" value="ANKYRIN REPEAT-CONTAINING PROTEIN-RELATED"/>
    <property type="match status" value="1"/>
</dbReference>
<reference evidence="5 6" key="1">
    <citation type="submission" date="2016-04" db="EMBL/GenBank/DDBJ databases">
        <title>The genome of Intoshia linei affirms orthonectids as highly simplified spiralians.</title>
        <authorList>
            <person name="Mikhailov K.V."/>
            <person name="Slusarev G.S."/>
            <person name="Nikitin M.A."/>
            <person name="Logacheva M.D."/>
            <person name="Penin A."/>
            <person name="Aleoshin V."/>
            <person name="Panchin Y.V."/>
        </authorList>
    </citation>
    <scope>NUCLEOTIDE SEQUENCE [LARGE SCALE GENOMIC DNA]</scope>
    <source>
        <strain evidence="5">Intl2013</strain>
        <tissue evidence="5">Whole animal</tissue>
    </source>
</reference>
<sequence length="716" mass="84273">MINYKNLPKLHQAIQHKETTKFEQLLEKHDINTLDKYKRTCLHLAAMENNIKIAEILMKHKASVNLRDCEENTPLMDSVVCNNKDIAELLLKHHADDTIKNKQSLIPITMSINLGNIDIMHIDMNMRNDKNETALHVAAKSNQKDILKILMKHGCRPLSPDLVYNDTILDVPKEYAVQSSDIEYDMKSTEIVSDEWDDDEDINFKELGSGLPSIMVNSDNDIENERHNEEEIKECLSENSNPMSPRSKQSDWDSVVTQESNMMEMNKNKTDTVIDYYPETTEYTFDKLNDNIHNVNNTNLKIHTIDEEVLSNDNNDNGSDSSLCSELTTKISNKSLDYLKPKDMSDKQISSHVSFENNEDKLKFNNDEDNYKEIDLLLMNNREINMKLNGKINELKDAKLKIKELDYTVHQNETFVNKLLQDNKYLKSQNDKLIEKIGSITKSVKSVLEEQFDFYNKKMDATDLTEFKHKILTTMDLLLDKISHIKPLISKLYTMFPEKETIHNKEYCEKYENKLKNATKKIKQLKNFEIDCKNYKNNEKISKEKIQMKNEKITELTKQVFKYETEIAYKQDEIDKFDKKIGELNLEINKKSYMEQEFNYYKNESERYHNNKITKEKLPQMNHFDCFKYKDFKEIMNEFNLKKVESDNKLDCIELNIQKSLKTLQKSLNLVNSDDKYQNNECNNFDLQYININQTNQLNLVERIDNFLKFNDTNKN</sequence>
<name>A0A177B9E2_9BILA</name>
<keyword evidence="6" id="KW-1185">Reference proteome</keyword>
<dbReference type="Gene3D" id="1.25.40.20">
    <property type="entry name" value="Ankyrin repeat-containing domain"/>
    <property type="match status" value="2"/>
</dbReference>
<dbReference type="SMART" id="SM00248">
    <property type="entry name" value="ANK"/>
    <property type="match status" value="3"/>
</dbReference>
<evidence type="ECO:0000256" key="4">
    <source>
        <dbReference type="SAM" id="Coils"/>
    </source>
</evidence>
<dbReference type="PANTHER" id="PTHR24198">
    <property type="entry name" value="ANKYRIN REPEAT AND PROTEIN KINASE DOMAIN-CONTAINING PROTEIN"/>
    <property type="match status" value="1"/>
</dbReference>
<dbReference type="PROSITE" id="PS50297">
    <property type="entry name" value="ANK_REP_REGION"/>
    <property type="match status" value="2"/>
</dbReference>
<keyword evidence="4" id="KW-0175">Coiled coil</keyword>
<feature type="repeat" description="ANK" evidence="3">
    <location>
        <begin position="37"/>
        <end position="69"/>
    </location>
</feature>
<dbReference type="PROSITE" id="PS50088">
    <property type="entry name" value="ANK_REPEAT"/>
    <property type="match status" value="2"/>
</dbReference>